<reference evidence="3" key="2">
    <citation type="submission" date="2013-12" db="EMBL/GenBank/DDBJ databases">
        <authorList>
            <person name="Yu Y."/>
            <person name="Lee S."/>
            <person name="de Baynast K."/>
            <person name="Wissotski M."/>
            <person name="Liu L."/>
            <person name="Talag J."/>
            <person name="Goicoechea J."/>
            <person name="Angelova A."/>
            <person name="Jetty R."/>
            <person name="Kudrna D."/>
            <person name="Golser W."/>
            <person name="Rivera L."/>
            <person name="Zhang J."/>
            <person name="Wing R."/>
        </authorList>
    </citation>
    <scope>NUCLEOTIDE SEQUENCE</scope>
</reference>
<dbReference type="eggNOG" id="ENOG502R3KS">
    <property type="taxonomic scope" value="Eukaryota"/>
</dbReference>
<evidence type="ECO:0000313" key="3">
    <source>
        <dbReference type="Proteomes" id="UP000032180"/>
    </source>
</evidence>
<feature type="compositionally biased region" description="Gly residues" evidence="1">
    <location>
        <begin position="143"/>
        <end position="152"/>
    </location>
</feature>
<name>A0A0D9WA48_9ORYZ</name>
<feature type="compositionally biased region" description="Acidic residues" evidence="1">
    <location>
        <begin position="41"/>
        <end position="54"/>
    </location>
</feature>
<reference evidence="2" key="3">
    <citation type="submission" date="2015-04" db="UniProtKB">
        <authorList>
            <consortium name="EnsemblPlants"/>
        </authorList>
    </citation>
    <scope>IDENTIFICATION</scope>
</reference>
<dbReference type="AlphaFoldDB" id="A0A0D9WA48"/>
<feature type="region of interest" description="Disordered" evidence="1">
    <location>
        <begin position="94"/>
        <end position="152"/>
    </location>
</feature>
<accession>A0A0D9WA48</accession>
<dbReference type="HOGENOM" id="CLU_132333_0_0_1"/>
<keyword evidence="3" id="KW-1185">Reference proteome</keyword>
<dbReference type="Proteomes" id="UP000032180">
    <property type="component" value="Chromosome 4"/>
</dbReference>
<organism evidence="2 3">
    <name type="scientific">Leersia perrieri</name>
    <dbReference type="NCBI Taxonomy" id="77586"/>
    <lineage>
        <taxon>Eukaryota</taxon>
        <taxon>Viridiplantae</taxon>
        <taxon>Streptophyta</taxon>
        <taxon>Embryophyta</taxon>
        <taxon>Tracheophyta</taxon>
        <taxon>Spermatophyta</taxon>
        <taxon>Magnoliopsida</taxon>
        <taxon>Liliopsida</taxon>
        <taxon>Poales</taxon>
        <taxon>Poaceae</taxon>
        <taxon>BOP clade</taxon>
        <taxon>Oryzoideae</taxon>
        <taxon>Oryzeae</taxon>
        <taxon>Oryzinae</taxon>
        <taxon>Leersia</taxon>
    </lineage>
</organism>
<proteinExistence type="predicted"/>
<sequence>MDQVEEKEENRFQESTSDRCKEDKEQNNNSEESSVDQRKEEDEEEKEEETEGPEEATATVAALPSFFLHPCSLLQYIARICACCLGLSDSFCDPKPSAALPEPVAAADPSQEGEEEDMKSSEATIQVRAARIRPRPPSNPREGSGGKGGHHN</sequence>
<dbReference type="EnsemblPlants" id="LPERR04G22500.1">
    <property type="protein sequence ID" value="LPERR04G22500.1"/>
    <property type="gene ID" value="LPERR04G22500"/>
</dbReference>
<protein>
    <submittedName>
        <fullName evidence="2">Uncharacterized protein</fullName>
    </submittedName>
</protein>
<feature type="region of interest" description="Disordered" evidence="1">
    <location>
        <begin position="1"/>
        <end position="58"/>
    </location>
</feature>
<evidence type="ECO:0000256" key="1">
    <source>
        <dbReference type="SAM" id="MobiDB-lite"/>
    </source>
</evidence>
<feature type="compositionally biased region" description="Basic and acidic residues" evidence="1">
    <location>
        <begin position="8"/>
        <end position="26"/>
    </location>
</feature>
<reference evidence="2 3" key="1">
    <citation type="submission" date="2012-08" db="EMBL/GenBank/DDBJ databases">
        <title>Oryza genome evolution.</title>
        <authorList>
            <person name="Wing R.A."/>
        </authorList>
    </citation>
    <scope>NUCLEOTIDE SEQUENCE</scope>
</reference>
<dbReference type="Gramene" id="LPERR04G22500.1">
    <property type="protein sequence ID" value="LPERR04G22500.1"/>
    <property type="gene ID" value="LPERR04G22500"/>
</dbReference>
<evidence type="ECO:0000313" key="2">
    <source>
        <dbReference type="EnsemblPlants" id="LPERR04G22500.1"/>
    </source>
</evidence>